<dbReference type="InterPro" id="IPR036280">
    <property type="entry name" value="Multihaem_cyt_sf"/>
</dbReference>
<organism evidence="1 2">
    <name type="scientific">Thermosulfuriphilus ammonigenes</name>
    <dbReference type="NCBI Taxonomy" id="1936021"/>
    <lineage>
        <taxon>Bacteria</taxon>
        <taxon>Pseudomonadati</taxon>
        <taxon>Thermodesulfobacteriota</taxon>
        <taxon>Thermodesulfobacteria</taxon>
        <taxon>Thermodesulfobacteriales</taxon>
        <taxon>Thermodesulfobacteriaceae</taxon>
        <taxon>Thermosulfuriphilus</taxon>
    </lineage>
</organism>
<gene>
    <name evidence="1" type="ORF">G4V39_09785</name>
</gene>
<dbReference type="EMBL" id="CP048877">
    <property type="protein sequence ID" value="QIJ72542.1"/>
    <property type="molecule type" value="Genomic_DNA"/>
</dbReference>
<protein>
    <submittedName>
        <fullName evidence="1">Cytochrome c3 family protein</fullName>
    </submittedName>
</protein>
<name>A0A6G7PY06_9BACT</name>
<evidence type="ECO:0000313" key="1">
    <source>
        <dbReference type="EMBL" id="QIJ72542.1"/>
    </source>
</evidence>
<accession>A0A6G7PY06</accession>
<dbReference type="KEGG" id="tav:G4V39_09785"/>
<sequence length="408" mass="44141">MVLLVTTLAFAGDYLNSAHGNSSTGVKRTERTTTYSQGNCGHCHEQHGIINGATNSGPFPFDLFRNFFNTGATTGSYLQDDNFCFACHGAPSLQSGGITNNDYAQTFGGYTTQGPTTILEAFNQTSYHNLYDVWNFARNTFSFFTDQSNPCVACHNPHLAKRIKANPTNPSAATAVSRPTDHGTLWGDGAGEKMADFFTGKYQAPLHYSSGYEPGGTNTYDGSNLPDYATFCTDCHNSTNTIYSTTLGRNLRPIDWISEGGESGPGDKHGRNSATVAISMNAPYSSAPIGISIGFAVSCLDCHEPHGSPNPFLIRREVNGVAVSITDPNSKDMGYLCRACHMDDKAAGISSTANRWEYIHHKASDRPYVQMQCMFCHQAGGVSNCLNCHMHGKDDSWAGARATGRICF</sequence>
<dbReference type="Pfam" id="PF09699">
    <property type="entry name" value="Paired_CXXCH_1"/>
    <property type="match status" value="1"/>
</dbReference>
<evidence type="ECO:0000313" key="2">
    <source>
        <dbReference type="Proteomes" id="UP000502179"/>
    </source>
</evidence>
<dbReference type="Proteomes" id="UP000502179">
    <property type="component" value="Chromosome"/>
</dbReference>
<dbReference type="InterPro" id="IPR010177">
    <property type="entry name" value="Paired_CXXCH_1"/>
</dbReference>
<dbReference type="Gene3D" id="1.10.1130.10">
    <property type="entry name" value="Flavocytochrome C3, Chain A"/>
    <property type="match status" value="1"/>
</dbReference>
<proteinExistence type="predicted"/>
<reference evidence="1 2" key="1">
    <citation type="submission" date="2020-02" db="EMBL/GenBank/DDBJ databases">
        <title>Genome analysis of Thermosulfuriphilus ammonigenes ST65T, an anaerobic thermophilic chemolithoautotrophic bacterium isolated from a deep-sea hydrothermal vent.</title>
        <authorList>
            <person name="Slobodkina G."/>
            <person name="Allioux M."/>
            <person name="Merkel A."/>
            <person name="Alain K."/>
            <person name="Jebbar M."/>
            <person name="Slobodkin A."/>
        </authorList>
    </citation>
    <scope>NUCLEOTIDE SEQUENCE [LARGE SCALE GENOMIC DNA]</scope>
    <source>
        <strain evidence="1 2">ST65</strain>
    </source>
</reference>
<dbReference type="SUPFAM" id="SSF48695">
    <property type="entry name" value="Multiheme cytochromes"/>
    <property type="match status" value="1"/>
</dbReference>
<dbReference type="RefSeq" id="WP_166032759.1">
    <property type="nucleotide sequence ID" value="NZ_CP048877.1"/>
</dbReference>
<dbReference type="AlphaFoldDB" id="A0A6G7PY06"/>
<keyword evidence="2" id="KW-1185">Reference proteome</keyword>